<protein>
    <recommendedName>
        <fullName evidence="6">JAB domain-containing protein</fullName>
    </recommendedName>
</protein>
<evidence type="ECO:0000313" key="7">
    <source>
        <dbReference type="EMBL" id="MPN26036.1"/>
    </source>
</evidence>
<sequence length="128" mass="14156">MSPLEHAAWLTYDPVEGAVGYVEPEIISRSEGHIKYHRPDATPRCLPVVDAHSHGILPAFFSGTDERDDRTDDAKLAFVVGNLDKAEVTVTMRFIGFGLSLDLSEWAASILHNDPIANNSEMRAKNDH</sequence>
<evidence type="ECO:0000256" key="3">
    <source>
        <dbReference type="ARBA" id="ARBA00022801"/>
    </source>
</evidence>
<feature type="domain" description="JAB" evidence="6">
    <location>
        <begin position="3"/>
        <end position="85"/>
    </location>
</feature>
<evidence type="ECO:0000259" key="6">
    <source>
        <dbReference type="Pfam" id="PF14464"/>
    </source>
</evidence>
<keyword evidence="2" id="KW-0479">Metal-binding</keyword>
<dbReference type="InterPro" id="IPR028090">
    <property type="entry name" value="JAB_dom_prok"/>
</dbReference>
<dbReference type="GO" id="GO:0006508">
    <property type="term" value="P:proteolysis"/>
    <property type="evidence" value="ECO:0007669"/>
    <property type="project" value="UniProtKB-KW"/>
</dbReference>
<dbReference type="EMBL" id="VSSQ01075438">
    <property type="protein sequence ID" value="MPN26036.1"/>
    <property type="molecule type" value="Genomic_DNA"/>
</dbReference>
<keyword evidence="1" id="KW-0645">Protease</keyword>
<evidence type="ECO:0000256" key="4">
    <source>
        <dbReference type="ARBA" id="ARBA00022833"/>
    </source>
</evidence>
<organism evidence="7">
    <name type="scientific">bioreactor metagenome</name>
    <dbReference type="NCBI Taxonomy" id="1076179"/>
    <lineage>
        <taxon>unclassified sequences</taxon>
        <taxon>metagenomes</taxon>
        <taxon>ecological metagenomes</taxon>
    </lineage>
</organism>
<dbReference type="GO" id="GO:0008237">
    <property type="term" value="F:metallopeptidase activity"/>
    <property type="evidence" value="ECO:0007669"/>
    <property type="project" value="UniProtKB-KW"/>
</dbReference>
<proteinExistence type="predicted"/>
<dbReference type="AlphaFoldDB" id="A0A645GII8"/>
<keyword evidence="4" id="KW-0862">Zinc</keyword>
<dbReference type="GO" id="GO:0046872">
    <property type="term" value="F:metal ion binding"/>
    <property type="evidence" value="ECO:0007669"/>
    <property type="project" value="UniProtKB-KW"/>
</dbReference>
<evidence type="ECO:0000256" key="1">
    <source>
        <dbReference type="ARBA" id="ARBA00022670"/>
    </source>
</evidence>
<accession>A0A645GII8</accession>
<gene>
    <name evidence="7" type="ORF">SDC9_173458</name>
</gene>
<comment type="caution">
    <text evidence="7">The sequence shown here is derived from an EMBL/GenBank/DDBJ whole genome shotgun (WGS) entry which is preliminary data.</text>
</comment>
<evidence type="ECO:0000256" key="5">
    <source>
        <dbReference type="ARBA" id="ARBA00023049"/>
    </source>
</evidence>
<dbReference type="Pfam" id="PF14464">
    <property type="entry name" value="Prok-JAB"/>
    <property type="match status" value="1"/>
</dbReference>
<keyword evidence="3" id="KW-0378">Hydrolase</keyword>
<name>A0A645GII8_9ZZZZ</name>
<evidence type="ECO:0000256" key="2">
    <source>
        <dbReference type="ARBA" id="ARBA00022723"/>
    </source>
</evidence>
<keyword evidence="5" id="KW-0482">Metalloprotease</keyword>
<reference evidence="7" key="1">
    <citation type="submission" date="2019-08" db="EMBL/GenBank/DDBJ databases">
        <authorList>
            <person name="Kucharzyk K."/>
            <person name="Murdoch R.W."/>
            <person name="Higgins S."/>
            <person name="Loffler F."/>
        </authorList>
    </citation>
    <scope>NUCLEOTIDE SEQUENCE</scope>
</reference>